<dbReference type="InParanoid" id="B0DQW6"/>
<organism evidence="2">
    <name type="scientific">Laccaria bicolor (strain S238N-H82 / ATCC MYA-4686)</name>
    <name type="common">Bicoloured deceiver</name>
    <name type="synonym">Laccaria laccata var. bicolor</name>
    <dbReference type="NCBI Taxonomy" id="486041"/>
    <lineage>
        <taxon>Eukaryota</taxon>
        <taxon>Fungi</taxon>
        <taxon>Dikarya</taxon>
        <taxon>Basidiomycota</taxon>
        <taxon>Agaricomycotina</taxon>
        <taxon>Agaricomycetes</taxon>
        <taxon>Agaricomycetidae</taxon>
        <taxon>Agaricales</taxon>
        <taxon>Agaricineae</taxon>
        <taxon>Hydnangiaceae</taxon>
        <taxon>Laccaria</taxon>
    </lineage>
</organism>
<dbReference type="GO" id="GO:0016740">
    <property type="term" value="F:transferase activity"/>
    <property type="evidence" value="ECO:0007669"/>
    <property type="project" value="InterPro"/>
</dbReference>
<protein>
    <submittedName>
        <fullName evidence="1">Predicted protein</fullName>
    </submittedName>
</protein>
<sequence>MYTRRTLAAWEYISKQGLSKMKQNHIHLAQGLPGHNGVISGTLSLPSLSFTPPLLSFFLFFLTAN</sequence>
<accession>B0DQW6</accession>
<dbReference type="HOGENOM" id="CLU_2850109_0_0_1"/>
<dbReference type="InterPro" id="IPR042081">
    <property type="entry name" value="RNA_2'-PTrans_C"/>
</dbReference>
<proteinExistence type="predicted"/>
<dbReference type="OrthoDB" id="419694at2759"/>
<dbReference type="RefSeq" id="XP_001886437.1">
    <property type="nucleotide sequence ID" value="XM_001886402.1"/>
</dbReference>
<gene>
    <name evidence="1" type="ORF">LACBIDRAFT_307873</name>
</gene>
<dbReference type="InterPro" id="IPR002745">
    <property type="entry name" value="Ptrans_KptA/Tpt1"/>
</dbReference>
<dbReference type="KEGG" id="lbc:LACBIDRAFT_307873"/>
<dbReference type="Gene3D" id="3.20.170.30">
    <property type="match status" value="1"/>
</dbReference>
<dbReference type="EMBL" id="DS547127">
    <property type="protein sequence ID" value="EDR03014.1"/>
    <property type="molecule type" value="Genomic_DNA"/>
</dbReference>
<dbReference type="GeneID" id="6082021"/>
<dbReference type="SUPFAM" id="SSF56399">
    <property type="entry name" value="ADP-ribosylation"/>
    <property type="match status" value="1"/>
</dbReference>
<dbReference type="Pfam" id="PF01885">
    <property type="entry name" value="PTS_2-RNA"/>
    <property type="match status" value="1"/>
</dbReference>
<evidence type="ECO:0000313" key="1">
    <source>
        <dbReference type="EMBL" id="EDR03014.1"/>
    </source>
</evidence>
<dbReference type="AlphaFoldDB" id="B0DQW6"/>
<keyword evidence="2" id="KW-1185">Reference proteome</keyword>
<dbReference type="Proteomes" id="UP000001194">
    <property type="component" value="Unassembled WGS sequence"/>
</dbReference>
<name>B0DQW6_LACBS</name>
<evidence type="ECO:0000313" key="2">
    <source>
        <dbReference type="Proteomes" id="UP000001194"/>
    </source>
</evidence>
<dbReference type="STRING" id="486041.B0DQW6"/>
<reference evidence="1 2" key="1">
    <citation type="journal article" date="2008" name="Nature">
        <title>The genome of Laccaria bicolor provides insights into mycorrhizal symbiosis.</title>
        <authorList>
            <person name="Martin F."/>
            <person name="Aerts A."/>
            <person name="Ahren D."/>
            <person name="Brun A."/>
            <person name="Danchin E.G.J."/>
            <person name="Duchaussoy F."/>
            <person name="Gibon J."/>
            <person name="Kohler A."/>
            <person name="Lindquist E."/>
            <person name="Pereda V."/>
            <person name="Salamov A."/>
            <person name="Shapiro H.J."/>
            <person name="Wuyts J."/>
            <person name="Blaudez D."/>
            <person name="Buee M."/>
            <person name="Brokstein P."/>
            <person name="Canbaeck B."/>
            <person name="Cohen D."/>
            <person name="Courty P.E."/>
            <person name="Coutinho P.M."/>
            <person name="Delaruelle C."/>
            <person name="Detter J.C."/>
            <person name="Deveau A."/>
            <person name="DiFazio S."/>
            <person name="Duplessis S."/>
            <person name="Fraissinet-Tachet L."/>
            <person name="Lucic E."/>
            <person name="Frey-Klett P."/>
            <person name="Fourrey C."/>
            <person name="Feussner I."/>
            <person name="Gay G."/>
            <person name="Grimwood J."/>
            <person name="Hoegger P.J."/>
            <person name="Jain P."/>
            <person name="Kilaru S."/>
            <person name="Labbe J."/>
            <person name="Lin Y.C."/>
            <person name="Legue V."/>
            <person name="Le Tacon F."/>
            <person name="Marmeisse R."/>
            <person name="Melayah D."/>
            <person name="Montanini B."/>
            <person name="Muratet M."/>
            <person name="Nehls U."/>
            <person name="Niculita-Hirzel H."/>
            <person name="Oudot-Le Secq M.P."/>
            <person name="Peter M."/>
            <person name="Quesneville H."/>
            <person name="Rajashekar B."/>
            <person name="Reich M."/>
            <person name="Rouhier N."/>
            <person name="Schmutz J."/>
            <person name="Yin T."/>
            <person name="Chalot M."/>
            <person name="Henrissat B."/>
            <person name="Kuees U."/>
            <person name="Lucas S."/>
            <person name="Van de Peer Y."/>
            <person name="Podila G.K."/>
            <person name="Polle A."/>
            <person name="Pukkila P.J."/>
            <person name="Richardson P.M."/>
            <person name="Rouze P."/>
            <person name="Sanders I.R."/>
            <person name="Stajich J.E."/>
            <person name="Tunlid A."/>
            <person name="Tuskan G."/>
            <person name="Grigoriev I.V."/>
        </authorList>
    </citation>
    <scope>NUCLEOTIDE SEQUENCE [LARGE SCALE GENOMIC DNA]</scope>
    <source>
        <strain evidence="2">S238N-H82 / ATCC MYA-4686</strain>
    </source>
</reference>